<keyword evidence="2 4" id="KW-0479">Metal-binding</keyword>
<dbReference type="AlphaFoldDB" id="A0A5C5R873"/>
<dbReference type="GO" id="GO:0046872">
    <property type="term" value="F:metal ion binding"/>
    <property type="evidence" value="ECO:0007669"/>
    <property type="project" value="UniProtKB-KW"/>
</dbReference>
<keyword evidence="4" id="KW-0500">Molybdenum</keyword>
<evidence type="ECO:0000256" key="4">
    <source>
        <dbReference type="PIRSR" id="PIRSR004846-1"/>
    </source>
</evidence>
<comment type="similarity">
    <text evidence="1">Belongs to the bacterial solute-binding protein ModA family.</text>
</comment>
<dbReference type="PANTHER" id="PTHR30632:SF0">
    <property type="entry name" value="SULFATE-BINDING PROTEIN"/>
    <property type="match status" value="1"/>
</dbReference>
<feature type="binding site" evidence="4">
    <location>
        <position position="44"/>
    </location>
    <ligand>
        <name>molybdate</name>
        <dbReference type="ChEBI" id="CHEBI:36264"/>
    </ligand>
</feature>
<dbReference type="Proteomes" id="UP000317291">
    <property type="component" value="Unassembled WGS sequence"/>
</dbReference>
<feature type="binding site" evidence="4">
    <location>
        <position position="174"/>
    </location>
    <ligand>
        <name>molybdate</name>
        <dbReference type="ChEBI" id="CHEBI:36264"/>
    </ligand>
</feature>
<dbReference type="NCBIfam" id="TIGR01256">
    <property type="entry name" value="modA"/>
    <property type="match status" value="1"/>
</dbReference>
<dbReference type="OrthoDB" id="9785015at2"/>
<sequence>MRAVRVLAAAVLAASLSGCSTSTTPESASSAAGTGTVIVYAAASLQAAFDKLGAQFGERNPGTTVKFSFGGSSGLLTQLTQGAPADVFASADTPTMDKARAASLVTGPQPFATNVLTIATAPGNPKGIAALADLAKPGMSVVVCAQPVPCGTATAKVTRAAGVTLAPVSEEDSVSSVLAKVRHGQADAGLVYRTDVKGANGAVGSVDFAQADGAVNVYPIAPLAAAKNAVGAQRFVEFVRGPQGRAALADAGFGAPN</sequence>
<name>A0A5C5R873_9ACTN</name>
<protein>
    <submittedName>
        <fullName evidence="6">Molybdate ABC transporter substrate-binding protein</fullName>
    </submittedName>
</protein>
<gene>
    <name evidence="6" type="primary">modA</name>
    <name evidence="6" type="ORF">FK529_15945</name>
</gene>
<keyword evidence="3 5" id="KW-0732">Signal</keyword>
<evidence type="ECO:0000256" key="5">
    <source>
        <dbReference type="SAM" id="SignalP"/>
    </source>
</evidence>
<dbReference type="SUPFAM" id="SSF53850">
    <property type="entry name" value="Periplasmic binding protein-like II"/>
    <property type="match status" value="1"/>
</dbReference>
<proteinExistence type="inferred from homology"/>
<comment type="caution">
    <text evidence="6">The sequence shown here is derived from an EMBL/GenBank/DDBJ whole genome shotgun (WGS) entry which is preliminary data.</text>
</comment>
<organism evidence="6 7">
    <name type="scientific">Tsukamurella asaccharolytica</name>
    <dbReference type="NCBI Taxonomy" id="2592067"/>
    <lineage>
        <taxon>Bacteria</taxon>
        <taxon>Bacillati</taxon>
        <taxon>Actinomycetota</taxon>
        <taxon>Actinomycetes</taxon>
        <taxon>Mycobacteriales</taxon>
        <taxon>Tsukamurellaceae</taxon>
        <taxon>Tsukamurella</taxon>
    </lineage>
</organism>
<dbReference type="GO" id="GO:0015689">
    <property type="term" value="P:molybdate ion transport"/>
    <property type="evidence" value="ECO:0007669"/>
    <property type="project" value="InterPro"/>
</dbReference>
<dbReference type="EMBL" id="VIGW01000010">
    <property type="protein sequence ID" value="TWS18381.1"/>
    <property type="molecule type" value="Genomic_DNA"/>
</dbReference>
<evidence type="ECO:0000256" key="2">
    <source>
        <dbReference type="ARBA" id="ARBA00022723"/>
    </source>
</evidence>
<evidence type="ECO:0000256" key="3">
    <source>
        <dbReference type="ARBA" id="ARBA00022729"/>
    </source>
</evidence>
<dbReference type="Pfam" id="PF13531">
    <property type="entry name" value="SBP_bac_11"/>
    <property type="match status" value="1"/>
</dbReference>
<dbReference type="RefSeq" id="WP_146562974.1">
    <property type="nucleotide sequence ID" value="NZ_VIGW01000010.1"/>
</dbReference>
<feature type="signal peptide" evidence="5">
    <location>
        <begin position="1"/>
        <end position="22"/>
    </location>
</feature>
<evidence type="ECO:0000313" key="7">
    <source>
        <dbReference type="Proteomes" id="UP000317291"/>
    </source>
</evidence>
<evidence type="ECO:0000256" key="1">
    <source>
        <dbReference type="ARBA" id="ARBA00009175"/>
    </source>
</evidence>
<reference evidence="6 7" key="1">
    <citation type="submission" date="2019-06" db="EMBL/GenBank/DDBJ databases">
        <title>Tsukamurella conjunctivitidis sp. nov., Tsukamurella assacharolytica sp. nov. and Tsukamurella sputae sp. nov. isolated from patients with conjunctivitis, bacteraemia (lymphoma) and respiratory infection (sputum) in Hong Kong.</title>
        <authorList>
            <person name="Teng J.L.L."/>
            <person name="Lee H.H."/>
            <person name="Fong J.Y.H."/>
            <person name="Fok K.M.N."/>
            <person name="Lau S.K.P."/>
            <person name="Woo P.C.Y."/>
        </authorList>
    </citation>
    <scope>NUCLEOTIDE SEQUENCE [LARGE SCALE GENOMIC DNA]</scope>
    <source>
        <strain evidence="6 7">HKU71</strain>
    </source>
</reference>
<dbReference type="PIRSF" id="PIRSF004846">
    <property type="entry name" value="ModA"/>
    <property type="match status" value="1"/>
</dbReference>
<feature type="binding site" evidence="4">
    <location>
        <position position="72"/>
    </location>
    <ligand>
        <name>molybdate</name>
        <dbReference type="ChEBI" id="CHEBI:36264"/>
    </ligand>
</feature>
<dbReference type="PANTHER" id="PTHR30632">
    <property type="entry name" value="MOLYBDATE-BINDING PERIPLASMIC PROTEIN"/>
    <property type="match status" value="1"/>
</dbReference>
<keyword evidence="7" id="KW-1185">Reference proteome</keyword>
<evidence type="ECO:0000313" key="6">
    <source>
        <dbReference type="EMBL" id="TWS18381.1"/>
    </source>
</evidence>
<feature type="chain" id="PRO_5039584329" evidence="5">
    <location>
        <begin position="23"/>
        <end position="257"/>
    </location>
</feature>
<dbReference type="Gene3D" id="3.40.190.10">
    <property type="entry name" value="Periplasmic binding protein-like II"/>
    <property type="match status" value="2"/>
</dbReference>
<accession>A0A5C5R873</accession>
<dbReference type="GO" id="GO:0030973">
    <property type="term" value="F:molybdate ion binding"/>
    <property type="evidence" value="ECO:0007669"/>
    <property type="project" value="TreeGrafter"/>
</dbReference>
<dbReference type="InterPro" id="IPR005950">
    <property type="entry name" value="ModA"/>
</dbReference>
<dbReference type="InterPro" id="IPR050682">
    <property type="entry name" value="ModA/WtpA"/>
</dbReference>
<feature type="binding site" evidence="4">
    <location>
        <position position="192"/>
    </location>
    <ligand>
        <name>molybdate</name>
        <dbReference type="ChEBI" id="CHEBI:36264"/>
    </ligand>
</feature>
<dbReference type="PROSITE" id="PS51257">
    <property type="entry name" value="PROKAR_LIPOPROTEIN"/>
    <property type="match status" value="1"/>
</dbReference>